<keyword evidence="6" id="KW-0472">Membrane</keyword>
<sequence length="1472" mass="152709">MRLHLTVAYRVGAPSWSADGHVGAVHEVEAEVPEGTTAGGLARALVAPEALPAEPVLAVAGVVVDETAPVGLPPLVDGAALVLTTADDPTLNAPGGSPLPRPRTPVTVAVTHGPDAGHVREVPAGRHVVGRSPAADLCLDDDGLSRLHVEIEVGPDGVTVRDLGSTNGSLLDGLELGGTPTPFTVGSTLRVGASALALGPRSNVPASTVRAADGTRRVNRRPRLREAAAASAIALPTPPTPPRRARLPWVAVLLPVPVAAVMAVFLGPPMLAFALMGPVVMVGSALSDRWGARRTYAADLRTHEALLAEAQARVDAACAAESRAASLAHPDPAALLALTSSPGDRLWERGATDADLLTVTVGRCTRAAAVRVIRPPGDTGPEHPLLHEAPCTVPLDTVGVLGVAGDAASCRSVARHLVGQLVSLVSPHDLEVVVVAADDGATEAWDWLLRLPHLRTADGSRRPGSSGTVSATPGPQDSARSCLAALADTVHTRQEHRAAAAGPSRPWTGPRTLLVVDGISRLRGLPELGTVLADGPAVGVVTVALDRDRTRLPSETRAVLTTGTHDPTLDLAGHGHRHLVLDAVGSWWSDRLSRSLAGLRDASPAGTAVSLPSSTGLLTLCDLAAVPPAPLAEPSTAAPGAGWLDPSLLVARWQHRPHRTDVPVGVVAGETLRVDLATDGPHVLVAGTTGAGKSELLRTLVATLALHHRPEHLSLVLVDYKGGAAFRECAELPHVAGVVTDLDGSLADRALRSLTAELTRRERILGDAGASDFVEYQDSDAGRKAPLARLVVVIDEFRALAEELPAFVDGLVRIAALGRSLGVHLVLATQRPAGVVTADIKANVNLRIALRVRDRADSDDVIDAPDAAALDQSLPGRAFARVGGGTLVRFQAAHVGRPVAHLSPVGPRCREVALGTPPAAWPDRDEEAPTELAAIVDAVRRATALVGAAAPPAAWLPPLPDRLGPDDLGPVEPDLREGGSGVGWTAPLGLVDRPDTQAQERLELDLRRPGHWAFIGSTGSGRTTALLAAARGLAARRSPTALHLYAVSGGSLSALSSLPHLGAHVEWSDTARLERLVDRLTTEVAQRRDALAAQGFGSMTEWWEDGDTTGAPAPLVLLVDDWDLLVHHSDSTVLGSGLAPGTAVDRLLAVLREGAGAGLTALISGDRSLLLGRVAAATTHRVVLRLADRGDVALAGLPDTVTRASTPPGRGWLSDRCEVQLALPPTEPPLRKATTGGRLPWRVDPLPTRVGADDLSRDHLRGDVAAVGAGGDESRTLALCPATDGRRWLVAGSRGAGVSTSLLHLAQELLRREHPMAVVSPRPGPLDVLRDDDRVAWCGTDADALVRARRCTPALAVVVDAGDELLDHPVEQVLREVLHLVDRDEGLVVLGADAAALSAMYRGIAVEVARHRTGIVLGPASTAQADLLGVRVPVDRGARPGRGHLVVNGGATPVQVALPAVGAPGARRVTSG</sequence>
<keyword evidence="3 4" id="KW-0067">ATP-binding</keyword>
<feature type="compositionally biased region" description="Polar residues" evidence="5">
    <location>
        <begin position="463"/>
        <end position="478"/>
    </location>
</feature>
<accession>A0ABP8Y974</accession>
<feature type="region of interest" description="Disordered" evidence="5">
    <location>
        <begin position="1226"/>
        <end position="1245"/>
    </location>
</feature>
<evidence type="ECO:0000259" key="8">
    <source>
        <dbReference type="PROSITE" id="PS50901"/>
    </source>
</evidence>
<evidence type="ECO:0000256" key="6">
    <source>
        <dbReference type="SAM" id="Phobius"/>
    </source>
</evidence>
<feature type="domain" description="FHA" evidence="7">
    <location>
        <begin position="127"/>
        <end position="176"/>
    </location>
</feature>
<evidence type="ECO:0000256" key="4">
    <source>
        <dbReference type="PROSITE-ProRule" id="PRU00289"/>
    </source>
</evidence>
<evidence type="ECO:0000256" key="1">
    <source>
        <dbReference type="ARBA" id="ARBA00022553"/>
    </source>
</evidence>
<dbReference type="Proteomes" id="UP001500556">
    <property type="component" value="Unassembled WGS sequence"/>
</dbReference>
<feature type="transmembrane region" description="Helical" evidence="6">
    <location>
        <begin position="249"/>
        <end position="276"/>
    </location>
</feature>
<name>A0ABP8Y974_9MICO</name>
<dbReference type="InterPro" id="IPR000253">
    <property type="entry name" value="FHA_dom"/>
</dbReference>
<keyword evidence="6" id="KW-0812">Transmembrane</keyword>
<feature type="binding site" evidence="4">
    <location>
        <begin position="1016"/>
        <end position="1023"/>
    </location>
    <ligand>
        <name>ATP</name>
        <dbReference type="ChEBI" id="CHEBI:30616"/>
    </ligand>
</feature>
<evidence type="ECO:0000256" key="2">
    <source>
        <dbReference type="ARBA" id="ARBA00022741"/>
    </source>
</evidence>
<reference evidence="10" key="1">
    <citation type="journal article" date="2019" name="Int. J. Syst. Evol. Microbiol.">
        <title>The Global Catalogue of Microorganisms (GCM) 10K type strain sequencing project: providing services to taxonomists for standard genome sequencing and annotation.</title>
        <authorList>
            <consortium name="The Broad Institute Genomics Platform"/>
            <consortium name="The Broad Institute Genome Sequencing Center for Infectious Disease"/>
            <person name="Wu L."/>
            <person name="Ma J."/>
        </authorList>
    </citation>
    <scope>NUCLEOTIDE SEQUENCE [LARGE SCALE GENOMIC DNA]</scope>
    <source>
        <strain evidence="10">JCM 18961</strain>
    </source>
</reference>
<dbReference type="RefSeq" id="WP_345503457.1">
    <property type="nucleotide sequence ID" value="NZ_BAABLO010000011.1"/>
</dbReference>
<dbReference type="EMBL" id="BAABLO010000011">
    <property type="protein sequence ID" value="GAA4724515.1"/>
    <property type="molecule type" value="Genomic_DNA"/>
</dbReference>
<dbReference type="InterPro" id="IPR032030">
    <property type="entry name" value="YscD_cytoplasmic_dom"/>
</dbReference>
<evidence type="ECO:0000256" key="5">
    <source>
        <dbReference type="SAM" id="MobiDB-lite"/>
    </source>
</evidence>
<dbReference type="InterPro" id="IPR003593">
    <property type="entry name" value="AAA+_ATPase"/>
</dbReference>
<proteinExistence type="predicted"/>
<feature type="domain" description="FtsK" evidence="8">
    <location>
        <begin position="999"/>
        <end position="1193"/>
    </location>
</feature>
<dbReference type="PANTHER" id="PTHR22683">
    <property type="entry name" value="SPORULATION PROTEIN RELATED"/>
    <property type="match status" value="1"/>
</dbReference>
<dbReference type="SUPFAM" id="SSF49879">
    <property type="entry name" value="SMAD/FHA domain"/>
    <property type="match status" value="1"/>
</dbReference>
<dbReference type="CDD" id="cd01127">
    <property type="entry name" value="TrwB_TraG_TraD_VirD4"/>
    <property type="match status" value="1"/>
</dbReference>
<evidence type="ECO:0000313" key="9">
    <source>
        <dbReference type="EMBL" id="GAA4724515.1"/>
    </source>
</evidence>
<keyword evidence="1" id="KW-0597">Phosphoprotein</keyword>
<dbReference type="SUPFAM" id="SSF52540">
    <property type="entry name" value="P-loop containing nucleoside triphosphate hydrolases"/>
    <property type="match status" value="2"/>
</dbReference>
<comment type="caution">
    <text evidence="9">The sequence shown here is derived from an EMBL/GenBank/DDBJ whole genome shotgun (WGS) entry which is preliminary data.</text>
</comment>
<dbReference type="PANTHER" id="PTHR22683:SF1">
    <property type="entry name" value="TYPE VII SECRETION SYSTEM PROTEIN ESSC"/>
    <property type="match status" value="1"/>
</dbReference>
<keyword evidence="10" id="KW-1185">Reference proteome</keyword>
<dbReference type="SMART" id="SM00382">
    <property type="entry name" value="AAA"/>
    <property type="match status" value="3"/>
</dbReference>
<gene>
    <name evidence="9" type="ORF">GCM10025782_23200</name>
</gene>
<evidence type="ECO:0000313" key="10">
    <source>
        <dbReference type="Proteomes" id="UP001500556"/>
    </source>
</evidence>
<evidence type="ECO:0000256" key="3">
    <source>
        <dbReference type="ARBA" id="ARBA00022840"/>
    </source>
</evidence>
<feature type="region of interest" description="Disordered" evidence="5">
    <location>
        <begin position="456"/>
        <end position="478"/>
    </location>
</feature>
<dbReference type="InterPro" id="IPR027417">
    <property type="entry name" value="P-loop_NTPase"/>
</dbReference>
<dbReference type="SMART" id="SM00240">
    <property type="entry name" value="FHA"/>
    <property type="match status" value="1"/>
</dbReference>
<dbReference type="PROSITE" id="PS50901">
    <property type="entry name" value="FTSK"/>
    <property type="match status" value="2"/>
</dbReference>
<evidence type="ECO:0000259" key="7">
    <source>
        <dbReference type="PROSITE" id="PS50006"/>
    </source>
</evidence>
<keyword evidence="2 4" id="KW-0547">Nucleotide-binding</keyword>
<dbReference type="InterPro" id="IPR050206">
    <property type="entry name" value="FtsK/SpoIIIE/SftA"/>
</dbReference>
<feature type="domain" description="FtsK" evidence="8">
    <location>
        <begin position="669"/>
        <end position="859"/>
    </location>
</feature>
<protein>
    <submittedName>
        <fullName evidence="9">FtsK/SpoIIIE domain-containing protein</fullName>
    </submittedName>
</protein>
<dbReference type="Gene3D" id="3.40.50.300">
    <property type="entry name" value="P-loop containing nucleotide triphosphate hydrolases"/>
    <property type="match status" value="3"/>
</dbReference>
<keyword evidence="6" id="KW-1133">Transmembrane helix</keyword>
<dbReference type="Gene3D" id="2.60.200.20">
    <property type="match status" value="1"/>
</dbReference>
<dbReference type="InterPro" id="IPR008984">
    <property type="entry name" value="SMAD_FHA_dom_sf"/>
</dbReference>
<dbReference type="InterPro" id="IPR002543">
    <property type="entry name" value="FtsK_dom"/>
</dbReference>
<dbReference type="PROSITE" id="PS50006">
    <property type="entry name" value="FHA_DOMAIN"/>
    <property type="match status" value="1"/>
</dbReference>
<feature type="binding site" evidence="4">
    <location>
        <begin position="687"/>
        <end position="694"/>
    </location>
    <ligand>
        <name>ATP</name>
        <dbReference type="ChEBI" id="CHEBI:30616"/>
    </ligand>
</feature>
<dbReference type="Pfam" id="PF16697">
    <property type="entry name" value="Yop-YscD_cpl"/>
    <property type="match status" value="1"/>
</dbReference>
<organism evidence="9 10">
    <name type="scientific">Pedococcus ginsenosidimutans</name>
    <dbReference type="NCBI Taxonomy" id="490570"/>
    <lineage>
        <taxon>Bacteria</taxon>
        <taxon>Bacillati</taxon>
        <taxon>Actinomycetota</taxon>
        <taxon>Actinomycetes</taxon>
        <taxon>Micrococcales</taxon>
        <taxon>Intrasporangiaceae</taxon>
        <taxon>Pedococcus</taxon>
    </lineage>
</organism>
<dbReference type="CDD" id="cd00060">
    <property type="entry name" value="FHA"/>
    <property type="match status" value="1"/>
</dbReference>
<dbReference type="Pfam" id="PF01580">
    <property type="entry name" value="FtsK_SpoIIIE"/>
    <property type="match status" value="2"/>
</dbReference>